<dbReference type="PANTHER" id="PTHR28180">
    <property type="entry name" value="CONSERVED MITOCHONDRIAL PROTEIN-RELATED"/>
    <property type="match status" value="1"/>
</dbReference>
<dbReference type="PANTHER" id="PTHR28180:SF5">
    <property type="entry name" value="DNA POLYMERASE ALPHA SUBUNIT B"/>
    <property type="match status" value="1"/>
</dbReference>
<protein>
    <recommendedName>
        <fullName evidence="3">Carboxymuconolactone decarboxylase-like domain-containing protein</fullName>
    </recommendedName>
</protein>
<accession>A0A9P8C3Y5</accession>
<dbReference type="EMBL" id="MU251540">
    <property type="protein sequence ID" value="KAG9232605.1"/>
    <property type="molecule type" value="Genomic_DNA"/>
</dbReference>
<sequence>MTTEEPFSAKLTGIEEKFPSQTLGNDKWYLVALSALVGVEPEHVGTLYTYLINKAEYATSESRYSLIRRIREGLVENVSIQGVAKPIEAIMSIVKVEQPEDMEFSCSRENWQLGAIYKGNLSTATDNFKANKDFDWISRNITYGLYLSDHSILGPVETELIVLTGIMIQNLKLPTAWHLRGIRRVGVSQEDVEKLQQCIELVAQFGGVSLHKVPRIADVEHEV</sequence>
<evidence type="ECO:0000313" key="1">
    <source>
        <dbReference type="EMBL" id="KAG9232605.1"/>
    </source>
</evidence>
<proteinExistence type="predicted"/>
<evidence type="ECO:0000313" key="2">
    <source>
        <dbReference type="Proteomes" id="UP000824998"/>
    </source>
</evidence>
<dbReference type="OrthoDB" id="5537330at2759"/>
<reference evidence="1" key="1">
    <citation type="journal article" date="2021" name="IMA Fungus">
        <title>Genomic characterization of three marine fungi, including Emericellopsis atlantica sp. nov. with signatures of a generalist lifestyle and marine biomass degradation.</title>
        <authorList>
            <person name="Hagestad O.C."/>
            <person name="Hou L."/>
            <person name="Andersen J.H."/>
            <person name="Hansen E.H."/>
            <person name="Altermark B."/>
            <person name="Li C."/>
            <person name="Kuhnert E."/>
            <person name="Cox R.J."/>
            <person name="Crous P.W."/>
            <person name="Spatafora J.W."/>
            <person name="Lail K."/>
            <person name="Amirebrahimi M."/>
            <person name="Lipzen A."/>
            <person name="Pangilinan J."/>
            <person name="Andreopoulos W."/>
            <person name="Hayes R.D."/>
            <person name="Ng V."/>
            <person name="Grigoriev I.V."/>
            <person name="Jackson S.A."/>
            <person name="Sutton T.D.S."/>
            <person name="Dobson A.D.W."/>
            <person name="Rama T."/>
        </authorList>
    </citation>
    <scope>NUCLEOTIDE SEQUENCE</scope>
    <source>
        <strain evidence="1">TRa018bII</strain>
    </source>
</reference>
<keyword evidence="2" id="KW-1185">Reference proteome</keyword>
<dbReference type="Proteomes" id="UP000824998">
    <property type="component" value="Unassembled WGS sequence"/>
</dbReference>
<dbReference type="InterPro" id="IPR052999">
    <property type="entry name" value="PTS1_Protein"/>
</dbReference>
<comment type="caution">
    <text evidence="1">The sequence shown here is derived from an EMBL/GenBank/DDBJ whole genome shotgun (WGS) entry which is preliminary data.</text>
</comment>
<gene>
    <name evidence="1" type="ORF">BJ875DRAFT_505896</name>
</gene>
<evidence type="ECO:0008006" key="3">
    <source>
        <dbReference type="Google" id="ProtNLM"/>
    </source>
</evidence>
<name>A0A9P8C3Y5_9HELO</name>
<organism evidence="1 2">
    <name type="scientific">Amylocarpus encephaloides</name>
    <dbReference type="NCBI Taxonomy" id="45428"/>
    <lineage>
        <taxon>Eukaryota</taxon>
        <taxon>Fungi</taxon>
        <taxon>Dikarya</taxon>
        <taxon>Ascomycota</taxon>
        <taxon>Pezizomycotina</taxon>
        <taxon>Leotiomycetes</taxon>
        <taxon>Helotiales</taxon>
        <taxon>Helotiales incertae sedis</taxon>
        <taxon>Amylocarpus</taxon>
    </lineage>
</organism>
<dbReference type="AlphaFoldDB" id="A0A9P8C3Y5"/>
<dbReference type="Gene3D" id="1.20.1290.10">
    <property type="entry name" value="AhpD-like"/>
    <property type="match status" value="1"/>
</dbReference>
<dbReference type="SUPFAM" id="SSF69118">
    <property type="entry name" value="AhpD-like"/>
    <property type="match status" value="1"/>
</dbReference>
<dbReference type="InterPro" id="IPR029032">
    <property type="entry name" value="AhpD-like"/>
</dbReference>